<dbReference type="AlphaFoldDB" id="A0A644XK06"/>
<evidence type="ECO:0000313" key="1">
    <source>
        <dbReference type="EMBL" id="MPM16505.1"/>
    </source>
</evidence>
<proteinExistence type="predicted"/>
<protein>
    <recommendedName>
        <fullName evidence="2">DUF2800 domain-containing protein</fullName>
    </recommendedName>
</protein>
<comment type="caution">
    <text evidence="1">The sequence shown here is derived from an EMBL/GenBank/DDBJ whole genome shotgun (WGS) entry which is preliminary data.</text>
</comment>
<dbReference type="InterPro" id="IPR011604">
    <property type="entry name" value="PDDEXK-like_dom_sf"/>
</dbReference>
<sequence length="381" mass="42843">MAHAMLSASGASRWMACTPSARLEQQFENKTSDYAAEGTLAHELGELKLRKELEGLSTRSFNSKVKKIQEDKLYTADMPDYVDMYVETCLERVSEAKATTPDALFKIEQRLDFSEWVPEGFGTGDFVIIADGTMEVCDLKYGKGVPVSANNNKQMMLYALGAISEFSFLYDIEKVRMTIIQPRLDNISTFEVTVEDLLKWAEEYVKPKAELAIKGEGEFCAGDHCKFCRAKAVCRARAEKNLELAKYEFEKPPIMDNNDIAYVLSKVDELVSWASDVKEYALEEALKGEEFEGYKVVEGRSNRKWSSEDGVAKVLIGQGFLENIIYTKKLTGITNMESAIGKKEVQRLLGDYIIKPVGKPTLVPVADKREPYNPAKSDFLE</sequence>
<organism evidence="1">
    <name type="scientific">bioreactor metagenome</name>
    <dbReference type="NCBI Taxonomy" id="1076179"/>
    <lineage>
        <taxon>unclassified sequences</taxon>
        <taxon>metagenomes</taxon>
        <taxon>ecological metagenomes</taxon>
    </lineage>
</organism>
<dbReference type="Pfam" id="PF10926">
    <property type="entry name" value="DUF2800"/>
    <property type="match status" value="1"/>
</dbReference>
<dbReference type="InterPro" id="IPR021229">
    <property type="entry name" value="DUF2800"/>
</dbReference>
<dbReference type="EMBL" id="VSSQ01002625">
    <property type="protein sequence ID" value="MPM16505.1"/>
    <property type="molecule type" value="Genomic_DNA"/>
</dbReference>
<accession>A0A644XK06</accession>
<evidence type="ECO:0008006" key="2">
    <source>
        <dbReference type="Google" id="ProtNLM"/>
    </source>
</evidence>
<dbReference type="Gene3D" id="3.90.320.10">
    <property type="match status" value="1"/>
</dbReference>
<name>A0A644XK06_9ZZZZ</name>
<reference evidence="1" key="1">
    <citation type="submission" date="2019-08" db="EMBL/GenBank/DDBJ databases">
        <authorList>
            <person name="Kucharzyk K."/>
            <person name="Murdoch R.W."/>
            <person name="Higgins S."/>
            <person name="Loffler F."/>
        </authorList>
    </citation>
    <scope>NUCLEOTIDE SEQUENCE</scope>
</reference>
<gene>
    <name evidence="1" type="ORF">SDC9_62886</name>
</gene>